<reference evidence="3 4" key="1">
    <citation type="submission" date="2015-08" db="EMBL/GenBank/DDBJ databases">
        <title>Draft Genome Sequence of Bacillus vietnamensis UCD-SED5.</title>
        <authorList>
            <person name="Lee R.D."/>
            <person name="Jospin G."/>
            <person name="Lang J.M."/>
            <person name="Coil D.A."/>
            <person name="Eisen J.A."/>
        </authorList>
    </citation>
    <scope>NUCLEOTIDE SEQUENCE [LARGE SCALE GENOMIC DNA]</scope>
    <source>
        <strain evidence="3 4">UCD-SED5</strain>
    </source>
</reference>
<feature type="domain" description="NAD-dependent epimerase/dehydratase" evidence="2">
    <location>
        <begin position="4"/>
        <end position="226"/>
    </location>
</feature>
<comment type="similarity">
    <text evidence="1">Belongs to the NAD(P)-dependent epimerase/dehydratase family.</text>
</comment>
<dbReference type="InterPro" id="IPR036291">
    <property type="entry name" value="NAD(P)-bd_dom_sf"/>
</dbReference>
<protein>
    <recommendedName>
        <fullName evidence="2">NAD-dependent epimerase/dehydratase domain-containing protein</fullName>
    </recommendedName>
</protein>
<dbReference type="AlphaFoldDB" id="A0A0P6WEL3"/>
<evidence type="ECO:0000256" key="1">
    <source>
        <dbReference type="ARBA" id="ARBA00007637"/>
    </source>
</evidence>
<dbReference type="Pfam" id="PF01370">
    <property type="entry name" value="Epimerase"/>
    <property type="match status" value="1"/>
</dbReference>
<dbReference type="SUPFAM" id="SSF51735">
    <property type="entry name" value="NAD(P)-binding Rossmann-fold domains"/>
    <property type="match status" value="1"/>
</dbReference>
<dbReference type="Gene3D" id="3.40.50.720">
    <property type="entry name" value="NAD(P)-binding Rossmann-like Domain"/>
    <property type="match status" value="1"/>
</dbReference>
<sequence>MKKVFISGATGFTGIHACEYYLKRGYEVFAAVRNELHPVKEVRSVLCDLLDAEWMKALFDRIKPDLILHLAAQNHTGQSWADPISTMTTNVLGTLNLLEGARSSAPHAKILIVGSVIEFDPCHANEPHHPYGLSKYIQSLLSTSWSSLYELNVLVVKTSNLIGPGYSNGICSLLAKRCIEYSKGGLEGFHFQNILDHRDFLDVRDAVKAYDCILQKGNSKETYVVASGQNHRFLHVAKELKRLADSDLPLTTDRFQRSPDIVFNIDSIEKLGWRKRIPIDQSLKDIIEYYQT</sequence>
<name>A0A0P6WEL3_9BACI</name>
<accession>A0A0P6WEL3</accession>
<proteinExistence type="inferred from homology"/>
<evidence type="ECO:0000313" key="4">
    <source>
        <dbReference type="Proteomes" id="UP000050398"/>
    </source>
</evidence>
<dbReference type="Gene3D" id="3.90.25.10">
    <property type="entry name" value="UDP-galactose 4-epimerase, domain 1"/>
    <property type="match status" value="1"/>
</dbReference>
<dbReference type="EMBL" id="LIXZ01000012">
    <property type="protein sequence ID" value="KPL58835.1"/>
    <property type="molecule type" value="Genomic_DNA"/>
</dbReference>
<dbReference type="Proteomes" id="UP000050398">
    <property type="component" value="Unassembled WGS sequence"/>
</dbReference>
<dbReference type="PANTHER" id="PTHR43000">
    <property type="entry name" value="DTDP-D-GLUCOSE 4,6-DEHYDRATASE-RELATED"/>
    <property type="match status" value="1"/>
</dbReference>
<dbReference type="PATRIC" id="fig|218284.4.peg.1193"/>
<evidence type="ECO:0000259" key="2">
    <source>
        <dbReference type="Pfam" id="PF01370"/>
    </source>
</evidence>
<dbReference type="OrthoDB" id="9779041at2"/>
<organism evidence="3 4">
    <name type="scientific">Rossellomorea vietnamensis</name>
    <dbReference type="NCBI Taxonomy" id="218284"/>
    <lineage>
        <taxon>Bacteria</taxon>
        <taxon>Bacillati</taxon>
        <taxon>Bacillota</taxon>
        <taxon>Bacilli</taxon>
        <taxon>Bacillales</taxon>
        <taxon>Bacillaceae</taxon>
        <taxon>Rossellomorea</taxon>
    </lineage>
</organism>
<dbReference type="RefSeq" id="WP_060673312.1">
    <property type="nucleotide sequence ID" value="NZ_JBCNGU010000027.1"/>
</dbReference>
<dbReference type="InterPro" id="IPR001509">
    <property type="entry name" value="Epimerase_deHydtase"/>
</dbReference>
<gene>
    <name evidence="3" type="ORF">AM506_15050</name>
</gene>
<comment type="caution">
    <text evidence="3">The sequence shown here is derived from an EMBL/GenBank/DDBJ whole genome shotgun (WGS) entry which is preliminary data.</text>
</comment>
<evidence type="ECO:0000313" key="3">
    <source>
        <dbReference type="EMBL" id="KPL58835.1"/>
    </source>
</evidence>